<proteinExistence type="inferred from homology"/>
<evidence type="ECO:0000256" key="1">
    <source>
        <dbReference type="ARBA" id="ARBA00008738"/>
    </source>
</evidence>
<dbReference type="AlphaFoldDB" id="A0A1R2AM91"/>
<comment type="caution">
    <text evidence="2">The sequence shown here is derived from an EMBL/GenBank/DDBJ whole genome shotgun (WGS) entry which is preliminary data.</text>
</comment>
<name>A0A1R2AM91_9CILI</name>
<gene>
    <name evidence="2" type="ORF">SteCoe_37841</name>
</gene>
<comment type="similarity">
    <text evidence="1">Belongs to the FAM154 family.</text>
</comment>
<organism evidence="2 3">
    <name type="scientific">Stentor coeruleus</name>
    <dbReference type="NCBI Taxonomy" id="5963"/>
    <lineage>
        <taxon>Eukaryota</taxon>
        <taxon>Sar</taxon>
        <taxon>Alveolata</taxon>
        <taxon>Ciliophora</taxon>
        <taxon>Postciliodesmatophora</taxon>
        <taxon>Heterotrichea</taxon>
        <taxon>Heterotrichida</taxon>
        <taxon>Stentoridae</taxon>
        <taxon>Stentor</taxon>
    </lineage>
</organism>
<keyword evidence="3" id="KW-1185">Reference proteome</keyword>
<dbReference type="Proteomes" id="UP000187209">
    <property type="component" value="Unassembled WGS sequence"/>
</dbReference>
<reference evidence="2 3" key="1">
    <citation type="submission" date="2016-11" db="EMBL/GenBank/DDBJ databases">
        <title>The macronuclear genome of Stentor coeruleus: a giant cell with tiny introns.</title>
        <authorList>
            <person name="Slabodnick M."/>
            <person name="Ruby J.G."/>
            <person name="Reiff S.B."/>
            <person name="Swart E.C."/>
            <person name="Gosai S."/>
            <person name="Prabakaran S."/>
            <person name="Witkowska E."/>
            <person name="Larue G.E."/>
            <person name="Fisher S."/>
            <person name="Freeman R.M."/>
            <person name="Gunawardena J."/>
            <person name="Chu W."/>
            <person name="Stover N.A."/>
            <person name="Gregory B.D."/>
            <person name="Nowacki M."/>
            <person name="Derisi J."/>
            <person name="Roy S.W."/>
            <person name="Marshall W.F."/>
            <person name="Sood P."/>
        </authorList>
    </citation>
    <scope>NUCLEOTIDE SEQUENCE [LARGE SCALE GENOMIC DNA]</scope>
    <source>
        <strain evidence="2">WM001</strain>
    </source>
</reference>
<sequence>MKKRAISATKSNKRLCPLSDPSIGIISENDHKVGLCLCRYCDCGEHKCPVLDKNNMHLKSAFCSNYMKDFKQSTFIDLSLKPQPKLFHPNTHKMDLTTTNQNDYKPIKITSKKPKFISPDSSKAQFRGCTIYANDFPNWGENVISREKAWHPPVRSTEIAFKGTSTYKEAFSERASKSSKHLKSSIEDIPASKSKISFAPKDKFHANSTYKTDMCDFSSSSLNHKIVTSPKKSLEMKIPISHFSTTNKNCYNNSSFSPDPRLYKISLIARSYSAKKNQVKGSLA</sequence>
<dbReference type="GO" id="GO:0005856">
    <property type="term" value="C:cytoskeleton"/>
    <property type="evidence" value="ECO:0007669"/>
    <property type="project" value="TreeGrafter"/>
</dbReference>
<evidence type="ECO:0000313" key="2">
    <source>
        <dbReference type="EMBL" id="OMJ65653.1"/>
    </source>
</evidence>
<accession>A0A1R2AM91</accession>
<dbReference type="EMBL" id="MPUH01002011">
    <property type="protein sequence ID" value="OMJ65653.1"/>
    <property type="molecule type" value="Genomic_DNA"/>
</dbReference>
<dbReference type="OrthoDB" id="318884at2759"/>
<dbReference type="GO" id="GO:0008017">
    <property type="term" value="F:microtubule binding"/>
    <property type="evidence" value="ECO:0007669"/>
    <property type="project" value="InterPro"/>
</dbReference>
<protein>
    <submittedName>
        <fullName evidence="2">Uncharacterized protein</fullName>
    </submittedName>
</protein>
<dbReference type="PANTHER" id="PTHR31516:SF17">
    <property type="entry name" value="STABILIZER OF AXONEMAL MICROTUBULES 2"/>
    <property type="match status" value="1"/>
</dbReference>
<dbReference type="InterPro" id="IPR033336">
    <property type="entry name" value="SAXO1/2"/>
</dbReference>
<dbReference type="PANTHER" id="PTHR31516">
    <property type="entry name" value="STABILIZER OF AXONEMAL MICROTUBULES 2"/>
    <property type="match status" value="1"/>
</dbReference>
<evidence type="ECO:0000313" key="3">
    <source>
        <dbReference type="Proteomes" id="UP000187209"/>
    </source>
</evidence>